<dbReference type="PANTHER" id="PTHR48079:SF6">
    <property type="entry name" value="NAD(P)-BINDING DOMAIN-CONTAINING PROTEIN-RELATED"/>
    <property type="match status" value="1"/>
</dbReference>
<dbReference type="Gene3D" id="3.40.50.720">
    <property type="entry name" value="NAD(P)-binding Rossmann-like Domain"/>
    <property type="match status" value="1"/>
</dbReference>
<dbReference type="SUPFAM" id="SSF51735">
    <property type="entry name" value="NAD(P)-binding Rossmann-fold domains"/>
    <property type="match status" value="1"/>
</dbReference>
<protein>
    <recommendedName>
        <fullName evidence="1">NAD-dependent epimerase/dehydratase domain-containing protein</fullName>
    </recommendedName>
</protein>
<gene>
    <name evidence="2" type="ORF">H2204_008719</name>
</gene>
<evidence type="ECO:0000259" key="1">
    <source>
        <dbReference type="Pfam" id="PF01370"/>
    </source>
</evidence>
<feature type="domain" description="NAD-dependent epimerase/dehydratase" evidence="1">
    <location>
        <begin position="14"/>
        <end position="236"/>
    </location>
</feature>
<dbReference type="InterPro" id="IPR001509">
    <property type="entry name" value="Epimerase_deHydtase"/>
</dbReference>
<name>A0AA39CWL1_9EURO</name>
<dbReference type="Proteomes" id="UP001172681">
    <property type="component" value="Unassembled WGS sequence"/>
</dbReference>
<sequence>MSAPSKSVFLLGPGLIGRNVIDLLLAEGYSVTALVRRESAAAELQNDGVETVLGTLADSEIITKQTIACDIVLHVATADDLPSVQAVLKGVKRRAQDGQQTIYIHTSGTGLFGDAAKGQYEADRVYSDDKPQDIDALPDTAPHRAIDLAIVRARQELGHGAKVAIMIPPLIYGIQHEYRRLSIQLPTLTRFALKHGYAGQVGRGASVWSTIHVLDLARGYIALLRWLEQTPAGEVMENPYFFCESGHDIAWKEPVAVIGQALHAAGRIKDPSPRTIPEQDYKDLFGEFTPLVVGSNCRSRATRLRQLGWQPREKGVLESLQDDEIPLLLQETGEFNGYTGVAAS</sequence>
<dbReference type="EMBL" id="JAPDRN010000065">
    <property type="protein sequence ID" value="KAJ9630064.1"/>
    <property type="molecule type" value="Genomic_DNA"/>
</dbReference>
<dbReference type="PANTHER" id="PTHR48079">
    <property type="entry name" value="PROTEIN YEEZ"/>
    <property type="match status" value="1"/>
</dbReference>
<dbReference type="GO" id="GO:0004029">
    <property type="term" value="F:aldehyde dehydrogenase (NAD+) activity"/>
    <property type="evidence" value="ECO:0007669"/>
    <property type="project" value="TreeGrafter"/>
</dbReference>
<comment type="caution">
    <text evidence="2">The sequence shown here is derived from an EMBL/GenBank/DDBJ whole genome shotgun (WGS) entry which is preliminary data.</text>
</comment>
<keyword evidence="3" id="KW-1185">Reference proteome</keyword>
<dbReference type="Pfam" id="PF01370">
    <property type="entry name" value="Epimerase"/>
    <property type="match status" value="1"/>
</dbReference>
<accession>A0AA39CWL1</accession>
<dbReference type="GO" id="GO:0005737">
    <property type="term" value="C:cytoplasm"/>
    <property type="evidence" value="ECO:0007669"/>
    <property type="project" value="TreeGrafter"/>
</dbReference>
<dbReference type="InterPro" id="IPR036291">
    <property type="entry name" value="NAD(P)-bd_dom_sf"/>
</dbReference>
<evidence type="ECO:0000313" key="2">
    <source>
        <dbReference type="EMBL" id="KAJ9630064.1"/>
    </source>
</evidence>
<proteinExistence type="predicted"/>
<dbReference type="AlphaFoldDB" id="A0AA39CWL1"/>
<evidence type="ECO:0000313" key="3">
    <source>
        <dbReference type="Proteomes" id="UP001172681"/>
    </source>
</evidence>
<dbReference type="InterPro" id="IPR051783">
    <property type="entry name" value="NAD(P)-dependent_oxidoreduct"/>
</dbReference>
<organism evidence="2 3">
    <name type="scientific">Knufia peltigerae</name>
    <dbReference type="NCBI Taxonomy" id="1002370"/>
    <lineage>
        <taxon>Eukaryota</taxon>
        <taxon>Fungi</taxon>
        <taxon>Dikarya</taxon>
        <taxon>Ascomycota</taxon>
        <taxon>Pezizomycotina</taxon>
        <taxon>Eurotiomycetes</taxon>
        <taxon>Chaetothyriomycetidae</taxon>
        <taxon>Chaetothyriales</taxon>
        <taxon>Trichomeriaceae</taxon>
        <taxon>Knufia</taxon>
    </lineage>
</organism>
<reference evidence="2" key="1">
    <citation type="submission" date="2022-10" db="EMBL/GenBank/DDBJ databases">
        <title>Culturing micro-colonial fungi from biological soil crusts in the Mojave desert and describing Neophaeococcomyces mojavensis, and introducing the new genera and species Taxawa tesnikishii.</title>
        <authorList>
            <person name="Kurbessoian T."/>
            <person name="Stajich J.E."/>
        </authorList>
    </citation>
    <scope>NUCLEOTIDE SEQUENCE</scope>
    <source>
        <strain evidence="2">TK_35</strain>
    </source>
</reference>